<evidence type="ECO:0000256" key="2">
    <source>
        <dbReference type="ARBA" id="ARBA00012000"/>
    </source>
</evidence>
<dbReference type="InterPro" id="IPR010316">
    <property type="entry name" value="AlkA_N"/>
</dbReference>
<gene>
    <name evidence="7" type="ORF">GETHLI_26590</name>
</gene>
<sequence length="288" mass="30806">MSDLELNLPKDYRSADTLAFHGRDPASPSERVAGSLLRKALWIDGHARVLSVRLDGSQAVASVTGGGAAPEATVRRLLGLHLDPSAFEVKVRRDKLFAPLVKARPGLRVLLTATPFEALVWAILGQQINLALAFRLRQRVLSRYGVEVGGLVAHPRPQDLAMADPDELGAMQVSRAKAACLIALSGAVASGRLPLDDLATWDFAEADARLCAEKGIGPWTSHYVLMRGLGLPDCVPVGDSALATALERGLKLEARPGPREVARLMAPYAPHRSMASFHLWAGLKGTPA</sequence>
<dbReference type="InterPro" id="IPR037046">
    <property type="entry name" value="AlkA_N_sf"/>
</dbReference>
<evidence type="ECO:0000256" key="1">
    <source>
        <dbReference type="ARBA" id="ARBA00000086"/>
    </source>
</evidence>
<organism evidence="7 8">
    <name type="scientific">Geothrix limicola</name>
    <dbReference type="NCBI Taxonomy" id="2927978"/>
    <lineage>
        <taxon>Bacteria</taxon>
        <taxon>Pseudomonadati</taxon>
        <taxon>Acidobacteriota</taxon>
        <taxon>Holophagae</taxon>
        <taxon>Holophagales</taxon>
        <taxon>Holophagaceae</taxon>
        <taxon>Geothrix</taxon>
    </lineage>
</organism>
<feature type="domain" description="DNA-3-methyladenine glycosylase AlkA N-terminal" evidence="6">
    <location>
        <begin position="5"/>
        <end position="114"/>
    </location>
</feature>
<comment type="caution">
    <text evidence="7">The sequence shown here is derived from an EMBL/GenBank/DDBJ whole genome shotgun (WGS) entry which is preliminary data.</text>
</comment>
<dbReference type="PANTHER" id="PTHR43003">
    <property type="entry name" value="DNA-3-METHYLADENINE GLYCOSYLASE"/>
    <property type="match status" value="1"/>
</dbReference>
<accession>A0ABQ5QHJ6</accession>
<dbReference type="CDD" id="cd00056">
    <property type="entry name" value="ENDO3c"/>
    <property type="match status" value="1"/>
</dbReference>
<dbReference type="Proteomes" id="UP001165069">
    <property type="component" value="Unassembled WGS sequence"/>
</dbReference>
<keyword evidence="4" id="KW-0234">DNA repair</keyword>
<reference evidence="7 8" key="1">
    <citation type="journal article" date="2023" name="Antonie Van Leeuwenhoek">
        <title>Mesoterricola silvestris gen. nov., sp. nov., Mesoterricola sediminis sp. nov., Geothrix oryzae sp. nov., Geothrix edaphica sp. nov., Geothrix rubra sp. nov., and Geothrix limicola sp. nov., six novel members of Acidobacteriota isolated from soils.</title>
        <authorList>
            <person name="Itoh H."/>
            <person name="Sugisawa Y."/>
            <person name="Mise K."/>
            <person name="Xu Z."/>
            <person name="Kuniyasu M."/>
            <person name="Ushijima N."/>
            <person name="Kawano K."/>
            <person name="Kobayashi E."/>
            <person name="Shiratori Y."/>
            <person name="Masuda Y."/>
            <person name="Senoo K."/>
        </authorList>
    </citation>
    <scope>NUCLEOTIDE SEQUENCE [LARGE SCALE GENOMIC DNA]</scope>
    <source>
        <strain evidence="7 8">Red804</strain>
    </source>
</reference>
<dbReference type="SMART" id="SM01009">
    <property type="entry name" value="AlkA_N"/>
    <property type="match status" value="1"/>
</dbReference>
<dbReference type="RefSeq" id="WP_285576121.1">
    <property type="nucleotide sequence ID" value="NZ_BSDE01000005.1"/>
</dbReference>
<dbReference type="InterPro" id="IPR051912">
    <property type="entry name" value="Alkylbase_DNA_Glycosylase/TA"/>
</dbReference>
<comment type="catalytic activity">
    <reaction evidence="1">
        <text>Hydrolysis of alkylated DNA, releasing 3-methyladenine, 3-methylguanine, 7-methylguanine and 7-methyladenine.</text>
        <dbReference type="EC" id="3.2.2.21"/>
    </reaction>
</comment>
<dbReference type="Pfam" id="PF00730">
    <property type="entry name" value="HhH-GPD"/>
    <property type="match status" value="1"/>
</dbReference>
<dbReference type="SUPFAM" id="SSF48150">
    <property type="entry name" value="DNA-glycosylase"/>
    <property type="match status" value="1"/>
</dbReference>
<feature type="domain" description="HhH-GPD" evidence="5">
    <location>
        <begin position="124"/>
        <end position="284"/>
    </location>
</feature>
<keyword evidence="8" id="KW-1185">Reference proteome</keyword>
<proteinExistence type="predicted"/>
<dbReference type="SMART" id="SM00478">
    <property type="entry name" value="ENDO3c"/>
    <property type="match status" value="1"/>
</dbReference>
<dbReference type="InterPro" id="IPR003265">
    <property type="entry name" value="HhH-GPD_domain"/>
</dbReference>
<dbReference type="Gene3D" id="1.10.340.30">
    <property type="entry name" value="Hypothetical protein, domain 2"/>
    <property type="match status" value="1"/>
</dbReference>
<dbReference type="EC" id="3.2.2.21" evidence="2"/>
<dbReference type="EMBL" id="BSDE01000005">
    <property type="protein sequence ID" value="GLH74157.1"/>
    <property type="molecule type" value="Genomic_DNA"/>
</dbReference>
<evidence type="ECO:0000259" key="5">
    <source>
        <dbReference type="SMART" id="SM00478"/>
    </source>
</evidence>
<evidence type="ECO:0000313" key="8">
    <source>
        <dbReference type="Proteomes" id="UP001165069"/>
    </source>
</evidence>
<evidence type="ECO:0000313" key="7">
    <source>
        <dbReference type="EMBL" id="GLH74157.1"/>
    </source>
</evidence>
<protein>
    <recommendedName>
        <fullName evidence="2">DNA-3-methyladenine glycosylase II</fullName>
        <ecNumber evidence="2">3.2.2.21</ecNumber>
    </recommendedName>
</protein>
<dbReference type="Gene3D" id="3.30.310.20">
    <property type="entry name" value="DNA-3-methyladenine glycosylase AlkA, N-terminal domain"/>
    <property type="match status" value="1"/>
</dbReference>
<keyword evidence="3" id="KW-0227">DNA damage</keyword>
<dbReference type="PANTHER" id="PTHR43003:SF13">
    <property type="entry name" value="DNA-3-METHYLADENINE GLYCOSYLASE 2"/>
    <property type="match status" value="1"/>
</dbReference>
<evidence type="ECO:0000259" key="6">
    <source>
        <dbReference type="SMART" id="SM01009"/>
    </source>
</evidence>
<evidence type="ECO:0000256" key="4">
    <source>
        <dbReference type="ARBA" id="ARBA00023204"/>
    </source>
</evidence>
<dbReference type="InterPro" id="IPR011257">
    <property type="entry name" value="DNA_glycosylase"/>
</dbReference>
<name>A0ABQ5QHJ6_9BACT</name>
<evidence type="ECO:0000256" key="3">
    <source>
        <dbReference type="ARBA" id="ARBA00022763"/>
    </source>
</evidence>